<sequence length="275" mass="28764">MQYSTFFITLLLSTAVAAKSKNGTLTEEQTCKEMLGLNSFVQFANNPAKVAAITGNDTTKVAALQAKASAASVKLTELQSNTTLMTNCAVIDAAIMTNSSCTQQFILQKFVDFAANETLVTATVNNDMTKVAKIELQASDAAAKLQTLKSNATLQAACPAVFMADECKMMVALQKFADLGMDDKKLSKIAMGNATKEADIKAAAGTAEVQVMMMKANSTLMAECMSMGIKISGDATAKSTTSSDETANSKSAASINGMSISALFMGVLALGMAML</sequence>
<accession>A0A1D9QC28</accession>
<dbReference type="RefSeq" id="XP_001595795.1">
    <property type="nucleotide sequence ID" value="XM_001595745.1"/>
</dbReference>
<proteinExistence type="predicted"/>
<dbReference type="OrthoDB" id="5243723at2759"/>
<organism evidence="2 3">
    <name type="scientific">Sclerotinia sclerotiorum (strain ATCC 18683 / 1980 / Ss-1)</name>
    <name type="common">White mold</name>
    <name type="synonym">Whetzelinia sclerotiorum</name>
    <dbReference type="NCBI Taxonomy" id="665079"/>
    <lineage>
        <taxon>Eukaryota</taxon>
        <taxon>Fungi</taxon>
        <taxon>Dikarya</taxon>
        <taxon>Ascomycota</taxon>
        <taxon>Pezizomycotina</taxon>
        <taxon>Leotiomycetes</taxon>
        <taxon>Helotiales</taxon>
        <taxon>Sclerotiniaceae</taxon>
        <taxon>Sclerotinia</taxon>
    </lineage>
</organism>
<evidence type="ECO:0008006" key="4">
    <source>
        <dbReference type="Google" id="ProtNLM"/>
    </source>
</evidence>
<dbReference type="OMA" id="EMMNNST"/>
<feature type="signal peptide" evidence="1">
    <location>
        <begin position="1"/>
        <end position="18"/>
    </location>
</feature>
<dbReference type="AlphaFoldDB" id="A0A1D9QC28"/>
<evidence type="ECO:0000313" key="2">
    <source>
        <dbReference type="EMBL" id="APA12504.1"/>
    </source>
</evidence>
<dbReference type="VEuPathDB" id="FungiDB:sscle_09g072740"/>
<evidence type="ECO:0000313" key="3">
    <source>
        <dbReference type="Proteomes" id="UP000177798"/>
    </source>
</evidence>
<dbReference type="EMBL" id="CP017822">
    <property type="protein sequence ID" value="APA12504.1"/>
    <property type="molecule type" value="Genomic_DNA"/>
</dbReference>
<gene>
    <name evidence="2" type="ORF">sscle_09g072740</name>
</gene>
<feature type="chain" id="PRO_5010552789" description="Cell wall protein" evidence="1">
    <location>
        <begin position="19"/>
        <end position="275"/>
    </location>
</feature>
<name>A0A1D9QC28_SCLS1</name>
<reference evidence="3" key="1">
    <citation type="journal article" date="2017" name="Genome Biol. Evol.">
        <title>The complete genome sequence of the phytopathogenic fungus Sclerotinia sclerotiorum reveals insights into the genome architecture of broad host range pathogens.</title>
        <authorList>
            <person name="Derbyshire M."/>
            <person name="Denton-Giles M."/>
            <person name="Hegedus D."/>
            <person name="Seifbarghy S."/>
            <person name="Rollins J."/>
            <person name="van Kan J."/>
            <person name="Seidl M.F."/>
            <person name="Faino L."/>
            <person name="Mbengue M."/>
            <person name="Navaud O."/>
            <person name="Raffaele S."/>
            <person name="Hammond-Kosack K."/>
            <person name="Heard S."/>
            <person name="Oliver R."/>
        </authorList>
    </citation>
    <scope>NUCLEOTIDE SEQUENCE [LARGE SCALE GENOMIC DNA]</scope>
    <source>
        <strain evidence="3">ATCC 18683 / 1980 / Ss-1</strain>
    </source>
</reference>
<evidence type="ECO:0000256" key="1">
    <source>
        <dbReference type="SAM" id="SignalP"/>
    </source>
</evidence>
<protein>
    <recommendedName>
        <fullName evidence="4">Cell wall protein</fullName>
    </recommendedName>
</protein>
<dbReference type="KEGG" id="ssl:SS1G_03885"/>
<keyword evidence="1" id="KW-0732">Signal</keyword>
<dbReference type="Proteomes" id="UP000177798">
    <property type="component" value="Chromosome 9"/>
</dbReference>